<feature type="domain" description="BHLH" evidence="8">
    <location>
        <begin position="48"/>
        <end position="100"/>
    </location>
</feature>
<comment type="subcellular location">
    <subcellularLocation>
        <location evidence="1">Nucleus</location>
    </subcellularLocation>
</comment>
<dbReference type="PANTHER" id="PTHR19290:SF162">
    <property type="entry name" value="TRANSCRIPTION FACTOR ATOH7"/>
    <property type="match status" value="1"/>
</dbReference>
<sequence>MMGVNPECTRTQFETNLEETVVNSSNLVLVCDPGKGVCKKKKADVMQKRRLAANARERRRMNSLNVAFDRLRQVVPSVGNDRKLSKYETLQLAQNYICALVELMEK</sequence>
<dbReference type="OMA" id="YICALVE"/>
<evidence type="ECO:0000313" key="10">
    <source>
        <dbReference type="Proteomes" id="UP000014500"/>
    </source>
</evidence>
<dbReference type="PROSITE" id="PS50888">
    <property type="entry name" value="BHLH"/>
    <property type="match status" value="1"/>
</dbReference>
<dbReference type="HOGENOM" id="CLU_2226486_0_0_1"/>
<dbReference type="GO" id="GO:0046982">
    <property type="term" value="F:protein heterodimerization activity"/>
    <property type="evidence" value="ECO:0007669"/>
    <property type="project" value="UniProtKB-ARBA"/>
</dbReference>
<dbReference type="STRING" id="126957.T1IYY8"/>
<dbReference type="FunFam" id="4.10.280.10:FF:000025">
    <property type="entry name" value="protein atonal homolog 7"/>
    <property type="match status" value="1"/>
</dbReference>
<dbReference type="GO" id="GO:0070888">
    <property type="term" value="F:E-box binding"/>
    <property type="evidence" value="ECO:0007669"/>
    <property type="project" value="TreeGrafter"/>
</dbReference>
<dbReference type="eggNOG" id="KOG4395">
    <property type="taxonomic scope" value="Eukaryota"/>
</dbReference>
<keyword evidence="2" id="KW-0217">Developmental protein</keyword>
<dbReference type="PhylomeDB" id="T1IYY8"/>
<evidence type="ECO:0000256" key="7">
    <source>
        <dbReference type="ARBA" id="ARBA00023242"/>
    </source>
</evidence>
<keyword evidence="10" id="KW-1185">Reference proteome</keyword>
<evidence type="ECO:0000256" key="3">
    <source>
        <dbReference type="ARBA" id="ARBA00022782"/>
    </source>
</evidence>
<dbReference type="GO" id="GO:0016360">
    <property type="term" value="P:sensory organ precursor cell fate determination"/>
    <property type="evidence" value="ECO:0007669"/>
    <property type="project" value="UniProtKB-ARBA"/>
</dbReference>
<dbReference type="Proteomes" id="UP000014500">
    <property type="component" value="Unassembled WGS sequence"/>
</dbReference>
<organism evidence="9 10">
    <name type="scientific">Strigamia maritima</name>
    <name type="common">European centipede</name>
    <name type="synonym">Geophilus maritimus</name>
    <dbReference type="NCBI Taxonomy" id="126957"/>
    <lineage>
        <taxon>Eukaryota</taxon>
        <taxon>Metazoa</taxon>
        <taxon>Ecdysozoa</taxon>
        <taxon>Arthropoda</taxon>
        <taxon>Myriapoda</taxon>
        <taxon>Chilopoda</taxon>
        <taxon>Pleurostigmophora</taxon>
        <taxon>Geophilomorpha</taxon>
        <taxon>Linotaeniidae</taxon>
        <taxon>Strigamia</taxon>
    </lineage>
</organism>
<dbReference type="InterPro" id="IPR011598">
    <property type="entry name" value="bHLH_dom"/>
</dbReference>
<dbReference type="GO" id="GO:0061564">
    <property type="term" value="P:axon development"/>
    <property type="evidence" value="ECO:0007669"/>
    <property type="project" value="TreeGrafter"/>
</dbReference>
<evidence type="ECO:0000259" key="8">
    <source>
        <dbReference type="PROSITE" id="PS50888"/>
    </source>
</evidence>
<dbReference type="AlphaFoldDB" id="T1IYY8"/>
<dbReference type="EMBL" id="JH431701">
    <property type="status" value="NOT_ANNOTATED_CDS"/>
    <property type="molecule type" value="Genomic_DNA"/>
</dbReference>
<dbReference type="EnsemblMetazoa" id="SMAR006456-RA">
    <property type="protein sequence ID" value="SMAR006456-PA"/>
    <property type="gene ID" value="SMAR006456"/>
</dbReference>
<reference evidence="10" key="1">
    <citation type="submission" date="2011-05" db="EMBL/GenBank/DDBJ databases">
        <authorList>
            <person name="Richards S.R."/>
            <person name="Qu J."/>
            <person name="Jiang H."/>
            <person name="Jhangiani S.N."/>
            <person name="Agravi P."/>
            <person name="Goodspeed R."/>
            <person name="Gross S."/>
            <person name="Mandapat C."/>
            <person name="Jackson L."/>
            <person name="Mathew T."/>
            <person name="Pu L."/>
            <person name="Thornton R."/>
            <person name="Saada N."/>
            <person name="Wilczek-Boney K.B."/>
            <person name="Lee S."/>
            <person name="Kovar C."/>
            <person name="Wu Y."/>
            <person name="Scherer S.E."/>
            <person name="Worley K.C."/>
            <person name="Muzny D.M."/>
            <person name="Gibbs R."/>
        </authorList>
    </citation>
    <scope>NUCLEOTIDE SEQUENCE</scope>
    <source>
        <strain evidence="10">Brora</strain>
    </source>
</reference>
<dbReference type="InterPro" id="IPR050359">
    <property type="entry name" value="bHLH_transcription_factors"/>
</dbReference>
<evidence type="ECO:0000256" key="5">
    <source>
        <dbReference type="ARBA" id="ARBA00023015"/>
    </source>
</evidence>
<dbReference type="InterPro" id="IPR036638">
    <property type="entry name" value="HLH_DNA-bd_sf"/>
</dbReference>
<dbReference type="Pfam" id="PF00010">
    <property type="entry name" value="HLH"/>
    <property type="match status" value="1"/>
</dbReference>
<evidence type="ECO:0000256" key="4">
    <source>
        <dbReference type="ARBA" id="ARBA00022902"/>
    </source>
</evidence>
<accession>T1IYY8</accession>
<dbReference type="SUPFAM" id="SSF47459">
    <property type="entry name" value="HLH, helix-loop-helix DNA-binding domain"/>
    <property type="match status" value="1"/>
</dbReference>
<evidence type="ECO:0000313" key="9">
    <source>
        <dbReference type="EnsemblMetazoa" id="SMAR006456-PA"/>
    </source>
</evidence>
<evidence type="ECO:0000256" key="6">
    <source>
        <dbReference type="ARBA" id="ARBA00023163"/>
    </source>
</evidence>
<dbReference type="GO" id="GO:0000981">
    <property type="term" value="F:DNA-binding transcription factor activity, RNA polymerase II-specific"/>
    <property type="evidence" value="ECO:0007669"/>
    <property type="project" value="TreeGrafter"/>
</dbReference>
<proteinExistence type="predicted"/>
<reference evidence="9" key="2">
    <citation type="submission" date="2015-02" db="UniProtKB">
        <authorList>
            <consortium name="EnsemblMetazoa"/>
        </authorList>
    </citation>
    <scope>IDENTIFICATION</scope>
</reference>
<protein>
    <recommendedName>
        <fullName evidence="8">BHLH domain-containing protein</fullName>
    </recommendedName>
</protein>
<name>T1IYY8_STRMM</name>
<keyword evidence="4" id="KW-0524">Neurogenesis</keyword>
<dbReference type="GO" id="GO:0005634">
    <property type="term" value="C:nucleus"/>
    <property type="evidence" value="ECO:0007669"/>
    <property type="project" value="UniProtKB-SubCell"/>
</dbReference>
<dbReference type="GO" id="GO:0045944">
    <property type="term" value="P:positive regulation of transcription by RNA polymerase II"/>
    <property type="evidence" value="ECO:0007669"/>
    <property type="project" value="TreeGrafter"/>
</dbReference>
<dbReference type="PANTHER" id="PTHR19290">
    <property type="entry name" value="BASIC HELIX-LOOP-HELIX PROTEIN NEUROGENIN-RELATED"/>
    <property type="match status" value="1"/>
</dbReference>
<dbReference type="CDD" id="cd19715">
    <property type="entry name" value="bHLH_TS_amos_like"/>
    <property type="match status" value="1"/>
</dbReference>
<keyword evidence="3" id="KW-0221">Differentiation</keyword>
<evidence type="ECO:0000256" key="1">
    <source>
        <dbReference type="ARBA" id="ARBA00004123"/>
    </source>
</evidence>
<keyword evidence="6" id="KW-0804">Transcription</keyword>
<keyword evidence="5" id="KW-0805">Transcription regulation</keyword>
<dbReference type="SMART" id="SM00353">
    <property type="entry name" value="HLH"/>
    <property type="match status" value="1"/>
</dbReference>
<dbReference type="Gene3D" id="4.10.280.10">
    <property type="entry name" value="Helix-loop-helix DNA-binding domain"/>
    <property type="match status" value="1"/>
</dbReference>
<keyword evidence="7" id="KW-0539">Nucleus</keyword>
<evidence type="ECO:0000256" key="2">
    <source>
        <dbReference type="ARBA" id="ARBA00022473"/>
    </source>
</evidence>